<keyword evidence="5" id="KW-0408">Iron</keyword>
<dbReference type="GO" id="GO:0003824">
    <property type="term" value="F:catalytic activity"/>
    <property type="evidence" value="ECO:0007669"/>
    <property type="project" value="InterPro"/>
</dbReference>
<dbReference type="EMBL" id="MHMN01000029">
    <property type="protein sequence ID" value="OGZ28083.1"/>
    <property type="molecule type" value="Genomic_DNA"/>
</dbReference>
<dbReference type="NCBIfam" id="TIGR02495">
    <property type="entry name" value="NrdG2"/>
    <property type="match status" value="1"/>
</dbReference>
<dbReference type="PANTHER" id="PTHR30352:SF5">
    <property type="entry name" value="PYRUVATE FORMATE-LYASE 1-ACTIVATING ENZYME"/>
    <property type="match status" value="1"/>
</dbReference>
<evidence type="ECO:0000259" key="7">
    <source>
        <dbReference type="PROSITE" id="PS51918"/>
    </source>
</evidence>
<gene>
    <name evidence="8" type="ORF">A2427_03395</name>
</gene>
<keyword evidence="3" id="KW-0949">S-adenosyl-L-methionine</keyword>
<reference evidence="8 9" key="1">
    <citation type="journal article" date="2016" name="Nat. Commun.">
        <title>Thousands of microbial genomes shed light on interconnected biogeochemical processes in an aquifer system.</title>
        <authorList>
            <person name="Anantharaman K."/>
            <person name="Brown C.T."/>
            <person name="Hug L.A."/>
            <person name="Sharon I."/>
            <person name="Castelle C.J."/>
            <person name="Probst A.J."/>
            <person name="Thomas B.C."/>
            <person name="Singh A."/>
            <person name="Wilkins M.J."/>
            <person name="Karaoz U."/>
            <person name="Brodie E.L."/>
            <person name="Williams K.H."/>
            <person name="Hubbard S.S."/>
            <person name="Banfield J.F."/>
        </authorList>
    </citation>
    <scope>NUCLEOTIDE SEQUENCE [LARGE SCALE GENOMIC DNA]</scope>
</reference>
<evidence type="ECO:0000313" key="8">
    <source>
        <dbReference type="EMBL" id="OGZ28083.1"/>
    </source>
</evidence>
<keyword evidence="2" id="KW-0004">4Fe-4S</keyword>
<dbReference type="InterPro" id="IPR058240">
    <property type="entry name" value="rSAM_sf"/>
</dbReference>
<proteinExistence type="predicted"/>
<dbReference type="GO" id="GO:0051539">
    <property type="term" value="F:4 iron, 4 sulfur cluster binding"/>
    <property type="evidence" value="ECO:0007669"/>
    <property type="project" value="UniProtKB-KW"/>
</dbReference>
<comment type="caution">
    <text evidence="8">The sequence shown here is derived from an EMBL/GenBank/DDBJ whole genome shotgun (WGS) entry which is preliminary data.</text>
</comment>
<dbReference type="SFLD" id="SFLDS00029">
    <property type="entry name" value="Radical_SAM"/>
    <property type="match status" value="1"/>
</dbReference>
<sequence>MIIAGLQKVTLIDYPSRVACTVFLAGCNFRCPWCYSSELVLPEKIEKQPKTEEKDFFSFLDERKGFLDGVVICGGEPLINKDLPLFIKKIKEKGFLVKIDTNGSNPQMIEGLLDFVDYVAMDVKLPKERYGEIFSDNSLIQKSIDILRESKKDFEFRTTVVPGMHSKEDLVKIAEWIKGPDVKYYLQNFRAEKTLDPEFEKVKPYPIEFLEEIKREIGGYFKVCDIR</sequence>
<dbReference type="SUPFAM" id="SSF102114">
    <property type="entry name" value="Radical SAM enzymes"/>
    <property type="match status" value="1"/>
</dbReference>
<dbReference type="InterPro" id="IPR034457">
    <property type="entry name" value="Organic_radical-activating"/>
</dbReference>
<name>A0A1G2EQM0_9BACT</name>
<dbReference type="AlphaFoldDB" id="A0A1G2EQM0"/>
<feature type="domain" description="Radical SAM core" evidence="7">
    <location>
        <begin position="13"/>
        <end position="220"/>
    </location>
</feature>
<evidence type="ECO:0000256" key="2">
    <source>
        <dbReference type="ARBA" id="ARBA00022485"/>
    </source>
</evidence>
<dbReference type="SFLD" id="SFLDG01094">
    <property type="entry name" value="Uncharacterised_Radical_SAM_Su"/>
    <property type="match status" value="1"/>
</dbReference>
<dbReference type="InterPro" id="IPR013785">
    <property type="entry name" value="Aldolase_TIM"/>
</dbReference>
<keyword evidence="6" id="KW-0411">Iron-sulfur</keyword>
<evidence type="ECO:0000256" key="5">
    <source>
        <dbReference type="ARBA" id="ARBA00023004"/>
    </source>
</evidence>
<accession>A0A1G2EQM0</accession>
<dbReference type="Pfam" id="PF04055">
    <property type="entry name" value="Radical_SAM"/>
    <property type="match status" value="1"/>
</dbReference>
<dbReference type="InterPro" id="IPR012840">
    <property type="entry name" value="NrdG2"/>
</dbReference>
<organism evidence="8 9">
    <name type="scientific">Candidatus Nealsonbacteria bacterium RIFOXYC1_FULL_40_7</name>
    <dbReference type="NCBI Taxonomy" id="1801678"/>
    <lineage>
        <taxon>Bacteria</taxon>
        <taxon>Candidatus Nealsoniibacteriota</taxon>
    </lineage>
</organism>
<evidence type="ECO:0000256" key="1">
    <source>
        <dbReference type="ARBA" id="ARBA00001966"/>
    </source>
</evidence>
<dbReference type="PROSITE" id="PS51918">
    <property type="entry name" value="RADICAL_SAM"/>
    <property type="match status" value="1"/>
</dbReference>
<evidence type="ECO:0000256" key="3">
    <source>
        <dbReference type="ARBA" id="ARBA00022691"/>
    </source>
</evidence>
<dbReference type="InterPro" id="IPR007197">
    <property type="entry name" value="rSAM"/>
</dbReference>
<comment type="cofactor">
    <cofactor evidence="1">
        <name>[4Fe-4S] cluster</name>
        <dbReference type="ChEBI" id="CHEBI:49883"/>
    </cofactor>
</comment>
<keyword evidence="4" id="KW-0479">Metal-binding</keyword>
<dbReference type="CDD" id="cd01335">
    <property type="entry name" value="Radical_SAM"/>
    <property type="match status" value="1"/>
</dbReference>
<dbReference type="PANTHER" id="PTHR30352">
    <property type="entry name" value="PYRUVATE FORMATE-LYASE-ACTIVATING ENZYME"/>
    <property type="match status" value="1"/>
</dbReference>
<dbReference type="Gene3D" id="3.20.20.70">
    <property type="entry name" value="Aldolase class I"/>
    <property type="match status" value="1"/>
</dbReference>
<dbReference type="GO" id="GO:0046872">
    <property type="term" value="F:metal ion binding"/>
    <property type="evidence" value="ECO:0007669"/>
    <property type="project" value="UniProtKB-KW"/>
</dbReference>
<evidence type="ECO:0000313" key="9">
    <source>
        <dbReference type="Proteomes" id="UP000176326"/>
    </source>
</evidence>
<dbReference type="Proteomes" id="UP000176326">
    <property type="component" value="Unassembled WGS sequence"/>
</dbReference>
<evidence type="ECO:0000256" key="6">
    <source>
        <dbReference type="ARBA" id="ARBA00023014"/>
    </source>
</evidence>
<protein>
    <submittedName>
        <fullName evidence="8">Anaerobic ribonucleoside-triphosphate reductase activating protein</fullName>
    </submittedName>
</protein>
<evidence type="ECO:0000256" key="4">
    <source>
        <dbReference type="ARBA" id="ARBA00022723"/>
    </source>
</evidence>